<organism evidence="2 3">
    <name type="scientific">Candidatus Hydrogenisulfobacillus filiaventi</name>
    <dbReference type="NCBI Taxonomy" id="2707344"/>
    <lineage>
        <taxon>Bacteria</taxon>
        <taxon>Bacillati</taxon>
        <taxon>Bacillota</taxon>
        <taxon>Clostridia</taxon>
        <taxon>Eubacteriales</taxon>
        <taxon>Clostridiales Family XVII. Incertae Sedis</taxon>
        <taxon>Candidatus Hydrogenisulfobacillus</taxon>
    </lineage>
</organism>
<evidence type="ECO:0000313" key="2">
    <source>
        <dbReference type="EMBL" id="CAB1128605.1"/>
    </source>
</evidence>
<feature type="transmembrane region" description="Helical" evidence="1">
    <location>
        <begin position="120"/>
        <end position="143"/>
    </location>
</feature>
<reference evidence="2 3" key="1">
    <citation type="submission" date="2020-02" db="EMBL/GenBank/DDBJ databases">
        <authorList>
            <person name="Hogendoorn C."/>
        </authorList>
    </citation>
    <scope>NUCLEOTIDE SEQUENCE [LARGE SCALE GENOMIC DNA]</scope>
    <source>
        <strain evidence="2">R501</strain>
    </source>
</reference>
<sequence length="154" mass="16050">MRGTSRWWVLMAGLGLGLGIVRAALGPLHSNVVVSVIAALLAAVIVVLAGRELRRHAGHFALAGGGLGVVYAALASWPIWLVHLNRAQVRALLISRVHATPSDVLVTRTMHLLNAPAAHGLSYVGTLLVGFLIGLILGAVGGWTTRPGEPSRAV</sequence>
<keyword evidence="1" id="KW-0472">Membrane</keyword>
<proteinExistence type="predicted"/>
<name>A0A6F8ZGL7_9FIRM</name>
<feature type="transmembrane region" description="Helical" evidence="1">
    <location>
        <begin position="57"/>
        <end position="80"/>
    </location>
</feature>
<keyword evidence="3" id="KW-1185">Reference proteome</keyword>
<evidence type="ECO:0000313" key="3">
    <source>
        <dbReference type="Proteomes" id="UP000503399"/>
    </source>
</evidence>
<feature type="transmembrane region" description="Helical" evidence="1">
    <location>
        <begin position="33"/>
        <end position="50"/>
    </location>
</feature>
<protein>
    <recommendedName>
        <fullName evidence="4">DUF4199 domain-containing protein</fullName>
    </recommendedName>
</protein>
<dbReference type="EMBL" id="LR778114">
    <property type="protein sequence ID" value="CAB1128605.1"/>
    <property type="molecule type" value="Genomic_DNA"/>
</dbReference>
<gene>
    <name evidence="2" type="ORF">R50_1099</name>
</gene>
<dbReference type="AlphaFoldDB" id="A0A6F8ZGL7"/>
<dbReference type="Proteomes" id="UP000503399">
    <property type="component" value="Chromosome"/>
</dbReference>
<dbReference type="KEGG" id="hfv:R50_1099"/>
<accession>A0A6F8ZGL7</accession>
<keyword evidence="1" id="KW-1133">Transmembrane helix</keyword>
<evidence type="ECO:0000256" key="1">
    <source>
        <dbReference type="SAM" id="Phobius"/>
    </source>
</evidence>
<evidence type="ECO:0008006" key="4">
    <source>
        <dbReference type="Google" id="ProtNLM"/>
    </source>
</evidence>
<keyword evidence="1" id="KW-0812">Transmembrane</keyword>